<dbReference type="InterPro" id="IPR009057">
    <property type="entry name" value="Homeodomain-like_sf"/>
</dbReference>
<dbReference type="Pfam" id="PF12833">
    <property type="entry name" value="HTH_18"/>
    <property type="match status" value="1"/>
</dbReference>
<dbReference type="SMART" id="SM00342">
    <property type="entry name" value="HTH_ARAC"/>
    <property type="match status" value="1"/>
</dbReference>
<keyword evidence="1" id="KW-0805">Transcription regulation</keyword>
<keyword evidence="3" id="KW-0804">Transcription</keyword>
<reference evidence="6" key="1">
    <citation type="submission" date="2017-06" db="EMBL/GenBank/DDBJ databases">
        <title>Complete Genome Sequence of Mycobacterium shigaense.</title>
        <authorList>
            <person name="Fukano H."/>
            <person name="Yoshida M."/>
            <person name="Kazumi Y."/>
            <person name="Ogura Y."/>
            <person name="Mitarai S."/>
            <person name="Hayashi T."/>
            <person name="Hoshino Y."/>
        </authorList>
    </citation>
    <scope>NUCLEOTIDE SEQUENCE [LARGE SCALE GENOMIC DNA]</scope>
    <source>
        <strain evidence="6">UN-152</strain>
    </source>
</reference>
<sequence length="364" mass="39188">MTGLRAAAPAGGAVTGLADQSVPGTTDSAVGLAATALPDVHFGGEFGGLAGPVLVSYDQFRSADAGAARRFFSAAYAPAWQLRSFTSGSTVTHRRCETAGMMLDDVLIQGRAQFEISCDERILVVQPRSGSLTATGGSSLAPDSPRLVAAGLPCLLEANTARFQIISVAADVLRKVAADRHLPLPRRIQFLAARPRSRAAVRAWHRALDYVTATFGSAETARQPLTVASTAALLAAMLLECYPSNVTAEQDLLSDPTVPEPLKEAVSFIHTHVGRDIGISDVAEALHLTPRAVQYLFRQRLDTTPTEYVRRVRLHRAHHELIVGDRSSISVGEVAQRWGFVHTGRFSVLYRQTYGQSPHTTLWL</sequence>
<dbReference type="InterPro" id="IPR018060">
    <property type="entry name" value="HTH_AraC"/>
</dbReference>
<dbReference type="PANTHER" id="PTHR46796">
    <property type="entry name" value="HTH-TYPE TRANSCRIPTIONAL ACTIVATOR RHAS-RELATED"/>
    <property type="match status" value="1"/>
</dbReference>
<dbReference type="KEGG" id="mshg:MSG_01336"/>
<dbReference type="InterPro" id="IPR050204">
    <property type="entry name" value="AraC_XylS_family_regulators"/>
</dbReference>
<evidence type="ECO:0000256" key="2">
    <source>
        <dbReference type="ARBA" id="ARBA00023125"/>
    </source>
</evidence>
<organism evidence="5 6">
    <name type="scientific">Mycobacterium shigaense</name>
    <dbReference type="NCBI Taxonomy" id="722731"/>
    <lineage>
        <taxon>Bacteria</taxon>
        <taxon>Bacillati</taxon>
        <taxon>Actinomycetota</taxon>
        <taxon>Actinomycetes</taxon>
        <taxon>Mycobacteriales</taxon>
        <taxon>Mycobacteriaceae</taxon>
        <taxon>Mycobacterium</taxon>
        <taxon>Mycobacterium simiae complex</taxon>
    </lineage>
</organism>
<dbReference type="PROSITE" id="PS00041">
    <property type="entry name" value="HTH_ARAC_FAMILY_1"/>
    <property type="match status" value="1"/>
</dbReference>
<dbReference type="SUPFAM" id="SSF46689">
    <property type="entry name" value="Homeodomain-like"/>
    <property type="match status" value="2"/>
</dbReference>
<dbReference type="InterPro" id="IPR018062">
    <property type="entry name" value="HTH_AraC-typ_CS"/>
</dbReference>
<dbReference type="EMBL" id="AP018164">
    <property type="protein sequence ID" value="BAX91494.1"/>
    <property type="molecule type" value="Genomic_DNA"/>
</dbReference>
<dbReference type="GO" id="GO:0003700">
    <property type="term" value="F:DNA-binding transcription factor activity"/>
    <property type="evidence" value="ECO:0007669"/>
    <property type="project" value="InterPro"/>
</dbReference>
<dbReference type="RefSeq" id="WP_096438116.1">
    <property type="nucleotide sequence ID" value="NZ_MWON01000004.1"/>
</dbReference>
<keyword evidence="6" id="KW-1185">Reference proteome</keyword>
<evidence type="ECO:0000313" key="6">
    <source>
        <dbReference type="Proteomes" id="UP000217736"/>
    </source>
</evidence>
<protein>
    <submittedName>
        <fullName evidence="5">AraC family transcriptional regulator</fullName>
    </submittedName>
</protein>
<evidence type="ECO:0000256" key="1">
    <source>
        <dbReference type="ARBA" id="ARBA00023015"/>
    </source>
</evidence>
<dbReference type="AlphaFoldDB" id="A0A1Z4EEW3"/>
<dbReference type="Gene3D" id="1.10.10.60">
    <property type="entry name" value="Homeodomain-like"/>
    <property type="match status" value="1"/>
</dbReference>
<dbReference type="Proteomes" id="UP000217736">
    <property type="component" value="Chromosome"/>
</dbReference>
<evidence type="ECO:0000313" key="5">
    <source>
        <dbReference type="EMBL" id="BAX91494.1"/>
    </source>
</evidence>
<dbReference type="GO" id="GO:0043565">
    <property type="term" value="F:sequence-specific DNA binding"/>
    <property type="evidence" value="ECO:0007669"/>
    <property type="project" value="InterPro"/>
</dbReference>
<keyword evidence="2" id="KW-0238">DNA-binding</keyword>
<dbReference type="OrthoDB" id="5464689at2"/>
<accession>A0A1Z4EEW3</accession>
<name>A0A1Z4EEW3_9MYCO</name>
<evidence type="ECO:0000259" key="4">
    <source>
        <dbReference type="PROSITE" id="PS01124"/>
    </source>
</evidence>
<proteinExistence type="predicted"/>
<dbReference type="PROSITE" id="PS01124">
    <property type="entry name" value="HTH_ARAC_FAMILY_2"/>
    <property type="match status" value="1"/>
</dbReference>
<feature type="domain" description="HTH araC/xylS-type" evidence="4">
    <location>
        <begin position="263"/>
        <end position="364"/>
    </location>
</feature>
<evidence type="ECO:0000256" key="3">
    <source>
        <dbReference type="ARBA" id="ARBA00023163"/>
    </source>
</evidence>
<gene>
    <name evidence="5" type="ORF">MSG_01336</name>
</gene>